<dbReference type="EMBL" id="LN614830">
    <property type="protein sequence ID" value="CEG61528.1"/>
    <property type="molecule type" value="Genomic_DNA"/>
</dbReference>
<name>A0A098GGD9_LEGMI</name>
<evidence type="ECO:0000313" key="2">
    <source>
        <dbReference type="Proteomes" id="UP000032414"/>
    </source>
</evidence>
<dbReference type="HOGENOM" id="CLU_2511563_0_0_6"/>
<dbReference type="STRING" id="451.B6N58_04865"/>
<organism evidence="1 2">
    <name type="scientific">Legionella micdadei</name>
    <name type="common">Tatlockia micdadei</name>
    <dbReference type="NCBI Taxonomy" id="451"/>
    <lineage>
        <taxon>Bacteria</taxon>
        <taxon>Pseudomonadati</taxon>
        <taxon>Pseudomonadota</taxon>
        <taxon>Gammaproteobacteria</taxon>
        <taxon>Legionellales</taxon>
        <taxon>Legionellaceae</taxon>
        <taxon>Legionella</taxon>
    </lineage>
</organism>
<protein>
    <submittedName>
        <fullName evidence="1">Putative coiled-coil protein</fullName>
    </submittedName>
</protein>
<dbReference type="Proteomes" id="UP000032414">
    <property type="component" value="Chromosome I"/>
</dbReference>
<reference evidence="2" key="1">
    <citation type="submission" date="2014-09" db="EMBL/GenBank/DDBJ databases">
        <authorList>
            <person name="Gomez-Valero L."/>
        </authorList>
    </citation>
    <scope>NUCLEOTIDE SEQUENCE [LARGE SCALE GENOMIC DNA]</scope>
    <source>
        <strain evidence="2">ATCC33218</strain>
    </source>
</reference>
<dbReference type="KEGG" id="tmc:LMI_2258"/>
<dbReference type="AlphaFoldDB" id="A0A098GGD9"/>
<sequence length="85" mass="10010">MPKWFLRLIHKGREVSIEFPNGDTEKGYITSEPGYAEMTPMNEINPLATRQNKLVVTIKTINKIPEQYQIHGIPVKIRFKSWYNY</sequence>
<gene>
    <name evidence="1" type="ORF">LMI_2258</name>
</gene>
<proteinExistence type="predicted"/>
<evidence type="ECO:0000313" key="1">
    <source>
        <dbReference type="EMBL" id="CEG61528.1"/>
    </source>
</evidence>
<accession>A0A098GGD9</accession>